<evidence type="ECO:0000313" key="2">
    <source>
        <dbReference type="EMBL" id="CUC10230.1"/>
    </source>
</evidence>
<dbReference type="AlphaFoldDB" id="A0A0K6S9E1"/>
<dbReference type="VEuPathDB" id="CryptoDB:Cvel_29267"/>
<feature type="compositionally biased region" description="Basic and acidic residues" evidence="1">
    <location>
        <begin position="196"/>
        <end position="206"/>
    </location>
</feature>
<feature type="region of interest" description="Disordered" evidence="1">
    <location>
        <begin position="196"/>
        <end position="229"/>
    </location>
</feature>
<protein>
    <recommendedName>
        <fullName evidence="3">THIF-type NAD/FAD binding fold domain-containing protein</fullName>
    </recommendedName>
</protein>
<accession>A0A0K6S9E1</accession>
<dbReference type="SUPFAM" id="SSF69572">
    <property type="entry name" value="Activating enzymes of the ubiquitin-like proteins"/>
    <property type="match status" value="1"/>
</dbReference>
<organism evidence="2">
    <name type="scientific">Chromera velia CCMP2878</name>
    <dbReference type="NCBI Taxonomy" id="1169474"/>
    <lineage>
        <taxon>Eukaryota</taxon>
        <taxon>Sar</taxon>
        <taxon>Alveolata</taxon>
        <taxon>Colpodellida</taxon>
        <taxon>Chromeraceae</taxon>
        <taxon>Chromera</taxon>
    </lineage>
</organism>
<evidence type="ECO:0000256" key="1">
    <source>
        <dbReference type="SAM" id="MobiDB-lite"/>
    </source>
</evidence>
<reference evidence="2" key="1">
    <citation type="submission" date="2014-11" db="EMBL/GenBank/DDBJ databases">
        <title>Molecular phylogeny of cliff fern family Woodsiaceae with morphological implications.</title>
        <authorList>
            <person name="Shao Y.-Z."/>
            <person name="Wei R."/>
            <person name="Zhang X.-C."/>
        </authorList>
    </citation>
    <scope>NUCLEOTIDE SEQUENCE</scope>
</reference>
<dbReference type="GO" id="GO:0016925">
    <property type="term" value="P:protein sumoylation"/>
    <property type="evidence" value="ECO:0007669"/>
    <property type="project" value="TreeGrafter"/>
</dbReference>
<dbReference type="GO" id="GO:0005737">
    <property type="term" value="C:cytoplasm"/>
    <property type="evidence" value="ECO:0007669"/>
    <property type="project" value="TreeGrafter"/>
</dbReference>
<dbReference type="GO" id="GO:0031510">
    <property type="term" value="C:SUMO activating enzyme complex"/>
    <property type="evidence" value="ECO:0007669"/>
    <property type="project" value="TreeGrafter"/>
</dbReference>
<evidence type="ECO:0008006" key="3">
    <source>
        <dbReference type="Google" id="ProtNLM"/>
    </source>
</evidence>
<dbReference type="PANTHER" id="PTHR10953:SF162">
    <property type="entry name" value="SUMO-ACTIVATING ENZYME SUBUNIT 1"/>
    <property type="match status" value="1"/>
</dbReference>
<name>A0A0K6S9E1_9ALVE</name>
<sequence length="416" mass="45078">MLSGGTDQNGDVKMTAPNETTLYDRQIRLWGVEAQMKLSQARGLILGLSSVNIETAKSLILAGISLSLHEQKKATEEDLGYNFLLSDRGDNCIGECMGELSAKALQKMNPLVKIDHLIEQPNLHSEAALRSLLQGGEGPDAKRYTFVIVSLEQYPLHTLVCLDKICREKKVPIWGSADAGPSSLFVGNLHTHDYVIKKDKDDDQPKKRGAKKQKTGGRDDDIEGEGTATYPTFDEVLAGPLFEESEPKKKKDHDALTVLPAVLLLRYFQAQERKCTPEKTMRERLNEIGTEGLPDFMHFVRQEMKGGNSNGPAAAAAAASADGGDDLPPQLVRQCEVLFKFFGVPLPSVASPAMGAVLSQEVGKAVTGERKPHENVIVLDPIGGGASIGRFPPRDASQKSAAVAPVVDLIDLSDDD</sequence>
<dbReference type="InterPro" id="IPR045886">
    <property type="entry name" value="ThiF/MoeB/HesA"/>
</dbReference>
<dbReference type="InterPro" id="IPR035985">
    <property type="entry name" value="Ubiquitin-activating_enz"/>
</dbReference>
<dbReference type="GO" id="GO:0019948">
    <property type="term" value="F:SUMO activating enzyme activity"/>
    <property type="evidence" value="ECO:0007669"/>
    <property type="project" value="TreeGrafter"/>
</dbReference>
<dbReference type="Gene3D" id="3.40.50.720">
    <property type="entry name" value="NAD(P)-binding Rossmann-like Domain"/>
    <property type="match status" value="1"/>
</dbReference>
<dbReference type="PhylomeDB" id="A0A0K6S9E1"/>
<gene>
    <name evidence="2" type="ORF">Cvel_29267.t1.CR1</name>
</gene>
<dbReference type="PANTHER" id="PTHR10953">
    <property type="entry name" value="UBIQUITIN-ACTIVATING ENZYME E1"/>
    <property type="match status" value="1"/>
</dbReference>
<proteinExistence type="predicted"/>
<dbReference type="EMBL" id="CDMZ01003201">
    <property type="protein sequence ID" value="CUC10230.1"/>
    <property type="molecule type" value="Genomic_DNA"/>
</dbReference>